<organism evidence="2 3">
    <name type="scientific">Branchiostoma belcheri</name>
    <name type="common">Amphioxus</name>
    <dbReference type="NCBI Taxonomy" id="7741"/>
    <lineage>
        <taxon>Eukaryota</taxon>
        <taxon>Metazoa</taxon>
        <taxon>Chordata</taxon>
        <taxon>Cephalochordata</taxon>
        <taxon>Leptocardii</taxon>
        <taxon>Amphioxiformes</taxon>
        <taxon>Branchiostomatidae</taxon>
        <taxon>Branchiostoma</taxon>
    </lineage>
</organism>
<dbReference type="RefSeq" id="XP_019637133.1">
    <property type="nucleotide sequence ID" value="XM_019781574.1"/>
</dbReference>
<dbReference type="OrthoDB" id="6149413at2759"/>
<dbReference type="AlphaFoldDB" id="A0A6P4ZK12"/>
<dbReference type="GeneID" id="109479586"/>
<reference evidence="3" key="1">
    <citation type="submission" date="2025-08" db="UniProtKB">
        <authorList>
            <consortium name="RefSeq"/>
        </authorList>
    </citation>
    <scope>IDENTIFICATION</scope>
    <source>
        <tissue evidence="3">Gonad</tissue>
    </source>
</reference>
<accession>A0A6P4ZK12</accession>
<feature type="coiled-coil region" evidence="1">
    <location>
        <begin position="193"/>
        <end position="220"/>
    </location>
</feature>
<dbReference type="CDD" id="cd00882">
    <property type="entry name" value="Ras_like_GTPase"/>
    <property type="match status" value="1"/>
</dbReference>
<dbReference type="KEGG" id="bbel:109479586"/>
<dbReference type="Gene3D" id="3.40.50.300">
    <property type="entry name" value="P-loop containing nucleotide triphosphate hydrolases"/>
    <property type="match status" value="1"/>
</dbReference>
<evidence type="ECO:0000313" key="2">
    <source>
        <dbReference type="Proteomes" id="UP000515135"/>
    </source>
</evidence>
<name>A0A6P4ZK12_BRABE</name>
<dbReference type="Proteomes" id="UP000515135">
    <property type="component" value="Unplaced"/>
</dbReference>
<evidence type="ECO:0000256" key="1">
    <source>
        <dbReference type="SAM" id="Coils"/>
    </source>
</evidence>
<proteinExistence type="predicted"/>
<evidence type="ECO:0000313" key="3">
    <source>
        <dbReference type="RefSeq" id="XP_019637133.1"/>
    </source>
</evidence>
<keyword evidence="2" id="KW-1185">Reference proteome</keyword>
<keyword evidence="1" id="KW-0175">Coiled coil</keyword>
<dbReference type="InterPro" id="IPR027417">
    <property type="entry name" value="P-loop_NTPase"/>
</dbReference>
<dbReference type="SUPFAM" id="SSF52540">
    <property type="entry name" value="P-loop containing nucleoside triphosphate hydrolases"/>
    <property type="match status" value="1"/>
</dbReference>
<sequence>MGSAQSKAEEVAVRQNLKRNKRPLNILILGHTGAGKSTFINSMQMALGHKWCDMARSGSGYGQNITFLLTKYEMFLDENNETPVEGYAHKVCFWDCAGFTDHGDDVYVNFIGRVLEGCVPDGTNVLDASNQLRDDAERVLSQFSERDPSRKFHRIVLLLEADKPLPRNLMEAVRQAAEVRDRAIPLFLLITKLDKIGTNNQAYEERKQEALQALNLVGENQKFCETYLYCNAKCRRNHLQQFNPVAEIDKRLMAFCFNLTNSSYEQGTVYENP</sequence>
<protein>
    <submittedName>
        <fullName evidence="3">Uncharacterized protein LOC109479586</fullName>
    </submittedName>
</protein>
<gene>
    <name evidence="3" type="primary">LOC109479586</name>
</gene>